<protein>
    <submittedName>
        <fullName evidence="1">Uncharacterized protein</fullName>
    </submittedName>
</protein>
<accession>W2NBT9</accession>
<reference evidence="1" key="1">
    <citation type="submission" date="2013-11" db="EMBL/GenBank/DDBJ databases">
        <title>The Genome Sequence of Phytophthora parasitica IAC_01/95.</title>
        <authorList>
            <consortium name="The Broad Institute Genomics Platform"/>
            <person name="Russ C."/>
            <person name="Tyler B."/>
            <person name="Panabieres F."/>
            <person name="Shan W."/>
            <person name="Tripathy S."/>
            <person name="Grunwald N."/>
            <person name="Machado M."/>
            <person name="Johnson C.S."/>
            <person name="Arredondo F."/>
            <person name="Hong C."/>
            <person name="Coffey M."/>
            <person name="Young S.K."/>
            <person name="Zeng Q."/>
            <person name="Gargeya S."/>
            <person name="Fitzgerald M."/>
            <person name="Abouelleil A."/>
            <person name="Alvarado L."/>
            <person name="Chapman S.B."/>
            <person name="Gainer-Dewar J."/>
            <person name="Goldberg J."/>
            <person name="Griggs A."/>
            <person name="Gujja S."/>
            <person name="Hansen M."/>
            <person name="Howarth C."/>
            <person name="Imamovic A."/>
            <person name="Ireland A."/>
            <person name="Larimer J."/>
            <person name="McCowan C."/>
            <person name="Murphy C."/>
            <person name="Pearson M."/>
            <person name="Poon T.W."/>
            <person name="Priest M."/>
            <person name="Roberts A."/>
            <person name="Saif S."/>
            <person name="Shea T."/>
            <person name="Sykes S."/>
            <person name="Wortman J."/>
            <person name="Nusbaum C."/>
            <person name="Birren B."/>
        </authorList>
    </citation>
    <scope>NUCLEOTIDE SEQUENCE [LARGE SCALE GENOMIC DNA]</scope>
    <source>
        <strain evidence="1">IAC_01/95</strain>
    </source>
</reference>
<gene>
    <name evidence="1" type="ORF">L914_08952</name>
</gene>
<proteinExistence type="predicted"/>
<dbReference type="Proteomes" id="UP000054532">
    <property type="component" value="Unassembled WGS sequence"/>
</dbReference>
<evidence type="ECO:0000313" key="1">
    <source>
        <dbReference type="EMBL" id="ETM46122.1"/>
    </source>
</evidence>
<dbReference type="EMBL" id="KI692986">
    <property type="protein sequence ID" value="ETM46122.1"/>
    <property type="molecule type" value="Genomic_DNA"/>
</dbReference>
<feature type="non-terminal residue" evidence="1">
    <location>
        <position position="77"/>
    </location>
</feature>
<sequence length="77" mass="8817">MIGASTLNVYRNALKDLYRRQEIPLPETFDLNMGTSFSGLKRMQVAKYQYGAPRESGKDTSRTHYTSSLVVLRFLVK</sequence>
<organism evidence="1">
    <name type="scientific">Phytophthora nicotianae</name>
    <name type="common">Potato buckeye rot agent</name>
    <name type="synonym">Phytophthora parasitica</name>
    <dbReference type="NCBI Taxonomy" id="4792"/>
    <lineage>
        <taxon>Eukaryota</taxon>
        <taxon>Sar</taxon>
        <taxon>Stramenopiles</taxon>
        <taxon>Oomycota</taxon>
        <taxon>Peronosporomycetes</taxon>
        <taxon>Peronosporales</taxon>
        <taxon>Peronosporaceae</taxon>
        <taxon>Phytophthora</taxon>
    </lineage>
</organism>
<name>W2NBT9_PHYNI</name>
<dbReference type="AlphaFoldDB" id="W2NBT9"/>